<dbReference type="InterPro" id="IPR003439">
    <property type="entry name" value="ABC_transporter-like_ATP-bd"/>
</dbReference>
<dbReference type="Pfam" id="PF00664">
    <property type="entry name" value="ABC_membrane"/>
    <property type="match status" value="1"/>
</dbReference>
<dbReference type="InterPro" id="IPR003593">
    <property type="entry name" value="AAA+_ATPase"/>
</dbReference>
<dbReference type="SMART" id="SM00382">
    <property type="entry name" value="AAA"/>
    <property type="match status" value="1"/>
</dbReference>
<reference evidence="10" key="1">
    <citation type="journal article" date="2024" name="Int. J. Syst. Evol. Microbiol.">
        <title>Brooklawnia propionicigenes sp. nov., a facultatively anaerobic, propionate-producing bacterium isolated from a methanogenic reactor treating waste from cattle farms.</title>
        <authorList>
            <person name="Akita Y."/>
            <person name="Ueki A."/>
            <person name="Tonouchi A."/>
            <person name="Sugawara Y."/>
            <person name="Honma S."/>
            <person name="Kaku N."/>
            <person name="Ueki K."/>
        </authorList>
    </citation>
    <scope>NUCLEOTIDE SEQUENCE</scope>
    <source>
        <strain evidence="10">SH051</strain>
    </source>
</reference>
<keyword evidence="4" id="KW-0067">ATP-binding</keyword>
<evidence type="ECO:0000256" key="4">
    <source>
        <dbReference type="ARBA" id="ARBA00022840"/>
    </source>
</evidence>
<sequence>MAPMRDVWALVVRLLNGEPRGRLRLTVSVLLAIFASGCSVALMGVSAWLLSRAAEHPPVLYLLAASVGVRFFGIGRGVGRYLERLTGHDLALRMQSGLRELTYTSLSRTTLLGRRYGDLLVRITADVEGIVDLVVRVVLPFCSAAVVFLGTSAILAIFNPPFALVLLAISVFAGIIVPWLAARWSRQADERAIPARGELADKVREMALGAPDLVAYGLADRELTALAAIDSQLRTSERDGAWTRGVAEAVQMLATGLAVLAALAIGAPAVESGAMLGRDLAILALVPLALHEVYADFTKSAQTLTRSRAALARVLDVLRAEPVGSGDRVPGEESATSELVLHEVSVGWPDGSVLLAGVDLTVGPGQSVALVGPSGLGKTTLAATIMGLIPARAGQLSVPGRVGYLAQNAHIFATTLAENVRIGNKDATDDQVLEAMHQAGLQLDPQREVGEQGATLSGGEAQRVALARLLVAGERPSLVILDEPTEHLDRETADALLDDLFSSLSDSALLVITHDQDLMARCARVIDLTRWAVSPALPR</sequence>
<dbReference type="InterPro" id="IPR036640">
    <property type="entry name" value="ABC1_TM_sf"/>
</dbReference>
<dbReference type="GO" id="GO:0140359">
    <property type="term" value="F:ABC-type transporter activity"/>
    <property type="evidence" value="ECO:0007669"/>
    <property type="project" value="InterPro"/>
</dbReference>
<evidence type="ECO:0000256" key="7">
    <source>
        <dbReference type="SAM" id="Phobius"/>
    </source>
</evidence>
<dbReference type="Pfam" id="PF00005">
    <property type="entry name" value="ABC_tran"/>
    <property type="match status" value="1"/>
</dbReference>
<evidence type="ECO:0000256" key="2">
    <source>
        <dbReference type="ARBA" id="ARBA00022692"/>
    </source>
</evidence>
<dbReference type="PROSITE" id="PS50929">
    <property type="entry name" value="ABC_TM1F"/>
    <property type="match status" value="1"/>
</dbReference>
<name>A0AAN0MG67_9ACTN</name>
<feature type="transmembrane region" description="Helical" evidence="7">
    <location>
        <begin position="23"/>
        <end position="47"/>
    </location>
</feature>
<dbReference type="GO" id="GO:0045454">
    <property type="term" value="P:cell redox homeostasis"/>
    <property type="evidence" value="ECO:0007669"/>
    <property type="project" value="InterPro"/>
</dbReference>
<evidence type="ECO:0000259" key="8">
    <source>
        <dbReference type="PROSITE" id="PS50893"/>
    </source>
</evidence>
<feature type="domain" description="ABC transporter" evidence="8">
    <location>
        <begin position="339"/>
        <end position="536"/>
    </location>
</feature>
<dbReference type="GO" id="GO:0034040">
    <property type="term" value="F:ATPase-coupled lipid transmembrane transporter activity"/>
    <property type="evidence" value="ECO:0007669"/>
    <property type="project" value="TreeGrafter"/>
</dbReference>
<dbReference type="CDD" id="cd03228">
    <property type="entry name" value="ABCC_MRP_Like"/>
    <property type="match status" value="1"/>
</dbReference>
<evidence type="ECO:0000259" key="9">
    <source>
        <dbReference type="PROSITE" id="PS50929"/>
    </source>
</evidence>
<dbReference type="Gene3D" id="1.20.1560.10">
    <property type="entry name" value="ABC transporter type 1, transmembrane domain"/>
    <property type="match status" value="1"/>
</dbReference>
<dbReference type="GO" id="GO:0005524">
    <property type="term" value="F:ATP binding"/>
    <property type="evidence" value="ECO:0007669"/>
    <property type="project" value="UniProtKB-KW"/>
</dbReference>
<dbReference type="AlphaFoldDB" id="A0AAN0MG67"/>
<feature type="domain" description="ABC transmembrane type-1" evidence="9">
    <location>
        <begin position="27"/>
        <end position="275"/>
    </location>
</feature>
<evidence type="ECO:0000256" key="1">
    <source>
        <dbReference type="ARBA" id="ARBA00004651"/>
    </source>
</evidence>
<evidence type="ECO:0000256" key="3">
    <source>
        <dbReference type="ARBA" id="ARBA00022741"/>
    </source>
</evidence>
<accession>A0AAN0MG67</accession>
<dbReference type="Proteomes" id="UP001431656">
    <property type="component" value="Chromosome"/>
</dbReference>
<keyword evidence="11" id="KW-1185">Reference proteome</keyword>
<dbReference type="InterPro" id="IPR014223">
    <property type="entry name" value="ABC_CydC/D"/>
</dbReference>
<dbReference type="PROSITE" id="PS00211">
    <property type="entry name" value="ABC_TRANSPORTER_1"/>
    <property type="match status" value="1"/>
</dbReference>
<evidence type="ECO:0000256" key="6">
    <source>
        <dbReference type="ARBA" id="ARBA00023136"/>
    </source>
</evidence>
<dbReference type="SUPFAM" id="SSF90123">
    <property type="entry name" value="ABC transporter transmembrane region"/>
    <property type="match status" value="1"/>
</dbReference>
<feature type="transmembrane region" description="Helical" evidence="7">
    <location>
        <begin position="59"/>
        <end position="78"/>
    </location>
</feature>
<dbReference type="InterPro" id="IPR017871">
    <property type="entry name" value="ABC_transporter-like_CS"/>
</dbReference>
<dbReference type="Gene3D" id="3.40.50.300">
    <property type="entry name" value="P-loop containing nucleotide triphosphate hydrolases"/>
    <property type="match status" value="1"/>
</dbReference>
<dbReference type="GO" id="GO:0005886">
    <property type="term" value="C:plasma membrane"/>
    <property type="evidence" value="ECO:0007669"/>
    <property type="project" value="UniProtKB-SubCell"/>
</dbReference>
<dbReference type="KEGG" id="broo:brsh051_11830"/>
<keyword evidence="3" id="KW-0547">Nucleotide-binding</keyword>
<feature type="transmembrane region" description="Helical" evidence="7">
    <location>
        <begin position="164"/>
        <end position="182"/>
    </location>
</feature>
<keyword evidence="5 7" id="KW-1133">Transmembrane helix</keyword>
<keyword evidence="6 7" id="KW-0472">Membrane</keyword>
<proteinExistence type="predicted"/>
<protein>
    <recommendedName>
        <fullName evidence="12">Thiol reductant ABC exporter subunit CydC</fullName>
    </recommendedName>
</protein>
<evidence type="ECO:0000313" key="11">
    <source>
        <dbReference type="Proteomes" id="UP001431656"/>
    </source>
</evidence>
<gene>
    <name evidence="10" type="ORF">brsh051_11830</name>
</gene>
<organism evidence="10 11">
    <name type="scientific">Brooklawnia propionicigenes</name>
    <dbReference type="NCBI Taxonomy" id="3041175"/>
    <lineage>
        <taxon>Bacteria</taxon>
        <taxon>Bacillati</taxon>
        <taxon>Actinomycetota</taxon>
        <taxon>Actinomycetes</taxon>
        <taxon>Propionibacteriales</taxon>
        <taxon>Propionibacteriaceae</taxon>
        <taxon>Brooklawnia</taxon>
    </lineage>
</organism>
<dbReference type="PANTHER" id="PTHR24221:SF654">
    <property type="entry name" value="ATP-BINDING CASSETTE SUB-FAMILY B MEMBER 6"/>
    <property type="match status" value="1"/>
</dbReference>
<dbReference type="EMBL" id="AP028056">
    <property type="protein sequence ID" value="BEH01902.1"/>
    <property type="molecule type" value="Genomic_DNA"/>
</dbReference>
<dbReference type="GO" id="GO:0034775">
    <property type="term" value="P:glutathione transmembrane transport"/>
    <property type="evidence" value="ECO:0007669"/>
    <property type="project" value="InterPro"/>
</dbReference>
<dbReference type="GO" id="GO:0016887">
    <property type="term" value="F:ATP hydrolysis activity"/>
    <property type="evidence" value="ECO:0007669"/>
    <property type="project" value="InterPro"/>
</dbReference>
<dbReference type="SUPFAM" id="SSF52540">
    <property type="entry name" value="P-loop containing nucleoside triphosphate hydrolases"/>
    <property type="match status" value="1"/>
</dbReference>
<dbReference type="NCBIfam" id="TIGR02868">
    <property type="entry name" value="CydC"/>
    <property type="match status" value="1"/>
</dbReference>
<keyword evidence="2 7" id="KW-0812">Transmembrane</keyword>
<dbReference type="PANTHER" id="PTHR24221">
    <property type="entry name" value="ATP-BINDING CASSETTE SUB-FAMILY B"/>
    <property type="match status" value="1"/>
</dbReference>
<evidence type="ECO:0000256" key="5">
    <source>
        <dbReference type="ARBA" id="ARBA00022989"/>
    </source>
</evidence>
<evidence type="ECO:0000313" key="10">
    <source>
        <dbReference type="EMBL" id="BEH01902.1"/>
    </source>
</evidence>
<evidence type="ECO:0008006" key="12">
    <source>
        <dbReference type="Google" id="ProtNLM"/>
    </source>
</evidence>
<dbReference type="InterPro" id="IPR027417">
    <property type="entry name" value="P-loop_NTPase"/>
</dbReference>
<dbReference type="InterPro" id="IPR039421">
    <property type="entry name" value="Type_1_exporter"/>
</dbReference>
<dbReference type="PROSITE" id="PS50893">
    <property type="entry name" value="ABC_TRANSPORTER_2"/>
    <property type="match status" value="1"/>
</dbReference>
<comment type="subcellular location">
    <subcellularLocation>
        <location evidence="1">Cell membrane</location>
        <topology evidence="1">Multi-pass membrane protein</topology>
    </subcellularLocation>
</comment>
<dbReference type="InterPro" id="IPR011527">
    <property type="entry name" value="ABC1_TM_dom"/>
</dbReference>
<feature type="transmembrane region" description="Helical" evidence="7">
    <location>
        <begin position="137"/>
        <end position="158"/>
    </location>
</feature>